<evidence type="ECO:0000256" key="5">
    <source>
        <dbReference type="SAM" id="MobiDB-lite"/>
    </source>
</evidence>
<feature type="domain" description="RPAP1 C-terminal" evidence="6">
    <location>
        <begin position="249"/>
        <end position="318"/>
    </location>
</feature>
<keyword evidence="10" id="KW-1185">Reference proteome</keyword>
<gene>
    <name evidence="9" type="ORF">HK105_206818</name>
</gene>
<feature type="compositionally biased region" description="Low complexity" evidence="5">
    <location>
        <begin position="55"/>
        <end position="70"/>
    </location>
</feature>
<feature type="compositionally biased region" description="Low complexity" evidence="5">
    <location>
        <begin position="158"/>
        <end position="178"/>
    </location>
</feature>
<evidence type="ECO:0000259" key="6">
    <source>
        <dbReference type="Pfam" id="PF08620"/>
    </source>
</evidence>
<dbReference type="PANTHER" id="PTHR21483:SF18">
    <property type="entry name" value="RNA POLYMERASE II-ASSOCIATED PROTEIN 1"/>
    <property type="match status" value="1"/>
</dbReference>
<name>A0ABR4N292_9FUNG</name>
<feature type="compositionally biased region" description="Acidic residues" evidence="5">
    <location>
        <begin position="109"/>
        <end position="122"/>
    </location>
</feature>
<reference evidence="9 10" key="1">
    <citation type="submission" date="2023-09" db="EMBL/GenBank/DDBJ databases">
        <title>Pangenome analysis of Batrachochytrium dendrobatidis and related Chytrids.</title>
        <authorList>
            <person name="Yacoub M.N."/>
            <person name="Stajich J.E."/>
            <person name="James T.Y."/>
        </authorList>
    </citation>
    <scope>NUCLEOTIDE SEQUENCE [LARGE SCALE GENOMIC DNA]</scope>
    <source>
        <strain evidence="9 10">JEL0888</strain>
    </source>
</reference>
<evidence type="ECO:0000313" key="9">
    <source>
        <dbReference type="EMBL" id="KAL2913658.1"/>
    </source>
</evidence>
<dbReference type="Pfam" id="PF08620">
    <property type="entry name" value="RPAP1_C"/>
    <property type="match status" value="1"/>
</dbReference>
<evidence type="ECO:0000313" key="10">
    <source>
        <dbReference type="Proteomes" id="UP001527925"/>
    </source>
</evidence>
<organism evidence="9 10">
    <name type="scientific">Polyrhizophydium stewartii</name>
    <dbReference type="NCBI Taxonomy" id="2732419"/>
    <lineage>
        <taxon>Eukaryota</taxon>
        <taxon>Fungi</taxon>
        <taxon>Fungi incertae sedis</taxon>
        <taxon>Chytridiomycota</taxon>
        <taxon>Chytridiomycota incertae sedis</taxon>
        <taxon>Chytridiomycetes</taxon>
        <taxon>Rhizophydiales</taxon>
        <taxon>Rhizophydiales incertae sedis</taxon>
        <taxon>Polyrhizophydium</taxon>
    </lineage>
</organism>
<evidence type="ECO:0000259" key="8">
    <source>
        <dbReference type="Pfam" id="PF25766"/>
    </source>
</evidence>
<dbReference type="InterPro" id="IPR013929">
    <property type="entry name" value="RPAP1_C"/>
</dbReference>
<evidence type="ECO:0000256" key="3">
    <source>
        <dbReference type="ARBA" id="ARBA00023163"/>
    </source>
</evidence>
<protein>
    <recommendedName>
        <fullName evidence="11">RNA polymerase II-associated protein 1</fullName>
    </recommendedName>
</protein>
<keyword evidence="4" id="KW-0539">Nucleus</keyword>
<comment type="similarity">
    <text evidence="2">Belongs to the RPAP1 family.</text>
</comment>
<feature type="region of interest" description="Disordered" evidence="5">
    <location>
        <begin position="1"/>
        <end position="192"/>
    </location>
</feature>
<evidence type="ECO:0000256" key="2">
    <source>
        <dbReference type="ARBA" id="ARBA00009953"/>
    </source>
</evidence>
<accession>A0ABR4N292</accession>
<dbReference type="InterPro" id="IPR013930">
    <property type="entry name" value="RPAP1_N"/>
</dbReference>
<keyword evidence="3" id="KW-0804">Transcription</keyword>
<evidence type="ECO:0000256" key="1">
    <source>
        <dbReference type="ARBA" id="ARBA00004123"/>
    </source>
</evidence>
<dbReference type="PANTHER" id="PTHR21483">
    <property type="entry name" value="RNA POLYMERASE II-ASSOCIATED PROTEIN 1"/>
    <property type="match status" value="1"/>
</dbReference>
<sequence>MAKSAGQDEQAEDAAQDAAPSKPRYKPRHIEPGPAVFGSVVSGVTERNVDDDEQAALASPAARSAAAARSQVHATGFPVPVHRSVWAPARVSRPPEQPAARAELPAAQPDDDDDDSAESFTEENDRKIAAMTPEQIEEAQREIMSKLDPETIKFLQQRRSATSTAPAAPAAEQQQPRSAESESLQHKQAAVAQHEIPASGFAHIDRFIDPSTAQPEKLKWMMELDERDARRQQQPAQQTKNEPADSHPEIRFDLHGRVMDESSLKDDRVVLDTSLYHHGDSPSKPGYSIPELTHLSKSTVPSQRAVSLRALARIIANVHAEAYPPEMAREVCRLFHKHDVLLHIRVAIDASHETVVFQAMQALAIFLGAAHAAAPASSVPDAEALWDKLALGRTGFRATPLSTQSLALFAAKSRGKDTSGVELPDDEGGTLASVIKLLKFDPVLGLLSTHLLVRIRFLLDNFDVPTAALVDVVRVLMVIARHSASSAQDILECAGLVDSLSRAVVALRWPLPNGSIDKLMLVRDTLRLFRVLCQSGRDATAALLKHNLVDVTVRYLTMMPADVVPDSESAGLRLKLDIATQVWLILGVVFTYSLGGRLFDEYRTLIVESVERAGSYAVRCARPGSSAARIVIRSASAKTLAAAARALLALLMRFRAEVNAGGEHDALQPFVAVFLNVLAAPAGGVPSAAGQPSASAAWVAEATLVGASVDLLAEYVSKALTFQFEASPVVMSTLRAVNAAIPALATRFVTLQALEPLRAALADSWGKLAASEMTIRNPISVPLCSSGVRAIALCLTDINALANAVEAVITADQLCQRHLATERSGRGTVAMSAACLDFVERLAISTPLCPFRSHGDWIRVFGQGKPSLLLAWTKAVSSKQTSAELAALPSTEIERVKTLVVHTGAVGVPDLLPGDEYLVAEWLNGHIFSTRMATASTHVPESSGAASSRAQLSRIFSLDIFASSPIQQSQALYRNDDAVVLRSLFFEPLDGAGSLPIRRDWMFGPIDRLYAEFKTHGLASVPEGTTQLVRAVLLFIRTMASSGCLDAVPPSMALVQMMKVFLLSEPDGGELFRDAEVAGVLDWAFMAFAARVDEPAADPSPGPDEDAEQAISADFGVVAQTQRQQRGSSLASLEEAMGGGTTFYQLYQELLDQFASVSFGARHFQKYLVLPLSMAFPHDYRIAFWTAIQPIVRSFDVTTDELVASGLSLDAFVRPVETDVDIRKIYASVRPQLAAGSFLLDVVHAHASPHGQQ</sequence>
<comment type="caution">
    <text evidence="9">The sequence shown here is derived from an EMBL/GenBank/DDBJ whole genome shotgun (WGS) entry which is preliminary data.</text>
</comment>
<dbReference type="InterPro" id="IPR039913">
    <property type="entry name" value="RPAP1/Rba50"/>
</dbReference>
<evidence type="ECO:0008006" key="11">
    <source>
        <dbReference type="Google" id="ProtNLM"/>
    </source>
</evidence>
<dbReference type="EMBL" id="JADGIZ020000043">
    <property type="protein sequence ID" value="KAL2913658.1"/>
    <property type="molecule type" value="Genomic_DNA"/>
</dbReference>
<evidence type="ECO:0000256" key="4">
    <source>
        <dbReference type="ARBA" id="ARBA00023242"/>
    </source>
</evidence>
<dbReference type="Pfam" id="PF08621">
    <property type="entry name" value="RPAP1_N"/>
    <property type="match status" value="1"/>
</dbReference>
<evidence type="ECO:0000259" key="7">
    <source>
        <dbReference type="Pfam" id="PF08621"/>
    </source>
</evidence>
<proteinExistence type="inferred from homology"/>
<feature type="domain" description="RPAP1/MINIYO-like TPR repeats" evidence="8">
    <location>
        <begin position="1125"/>
        <end position="1228"/>
    </location>
</feature>
<dbReference type="Proteomes" id="UP001527925">
    <property type="component" value="Unassembled WGS sequence"/>
</dbReference>
<feature type="region of interest" description="Disordered" evidence="5">
    <location>
        <begin position="226"/>
        <end position="248"/>
    </location>
</feature>
<feature type="domain" description="RPAP1 N-terminal" evidence="7">
    <location>
        <begin position="119"/>
        <end position="161"/>
    </location>
</feature>
<comment type="subcellular location">
    <subcellularLocation>
        <location evidence="1">Nucleus</location>
    </subcellularLocation>
</comment>
<feature type="compositionally biased region" description="Basic and acidic residues" evidence="5">
    <location>
        <begin position="138"/>
        <end position="151"/>
    </location>
</feature>
<dbReference type="Pfam" id="PF25766">
    <property type="entry name" value="TPR_RPAP1"/>
    <property type="match status" value="1"/>
</dbReference>
<dbReference type="InterPro" id="IPR057989">
    <property type="entry name" value="TPR_RPAP1/MINIYO-like"/>
</dbReference>